<organism evidence="2">
    <name type="scientific">viral metagenome</name>
    <dbReference type="NCBI Taxonomy" id="1070528"/>
    <lineage>
        <taxon>unclassified sequences</taxon>
        <taxon>metagenomes</taxon>
        <taxon>organismal metagenomes</taxon>
    </lineage>
</organism>
<name>A0A6H1ZD87_9ZZZZ</name>
<sequence length="92" mass="10664">MSDGRRFEDKVGIEELMDTPDKELMARIYQQVLKTNGTVTQHCKDISELQTEMKEKISWKVIRNMIILLTIIISILSIPSLIFNIINLVVMK</sequence>
<keyword evidence="1" id="KW-0472">Membrane</keyword>
<accession>A0A6H1ZD87</accession>
<evidence type="ECO:0000313" key="2">
    <source>
        <dbReference type="EMBL" id="QJA45419.1"/>
    </source>
</evidence>
<protein>
    <submittedName>
        <fullName evidence="2">Uncharacterized protein</fullName>
    </submittedName>
</protein>
<reference evidence="2" key="1">
    <citation type="submission" date="2020-03" db="EMBL/GenBank/DDBJ databases">
        <title>The deep terrestrial virosphere.</title>
        <authorList>
            <person name="Holmfeldt K."/>
            <person name="Nilsson E."/>
            <person name="Simone D."/>
            <person name="Lopez-Fernandez M."/>
            <person name="Wu X."/>
            <person name="de Brujin I."/>
            <person name="Lundin D."/>
            <person name="Andersson A."/>
            <person name="Bertilsson S."/>
            <person name="Dopson M."/>
        </authorList>
    </citation>
    <scope>NUCLEOTIDE SEQUENCE</scope>
    <source>
        <strain evidence="2">TM448A00237</strain>
    </source>
</reference>
<dbReference type="EMBL" id="MT143990">
    <property type="protein sequence ID" value="QJA45419.1"/>
    <property type="molecule type" value="Genomic_DNA"/>
</dbReference>
<feature type="transmembrane region" description="Helical" evidence="1">
    <location>
        <begin position="66"/>
        <end position="90"/>
    </location>
</feature>
<keyword evidence="1" id="KW-1133">Transmembrane helix</keyword>
<gene>
    <name evidence="2" type="ORF">TM448A00237_0025</name>
</gene>
<keyword evidence="1" id="KW-0812">Transmembrane</keyword>
<proteinExistence type="predicted"/>
<evidence type="ECO:0000256" key="1">
    <source>
        <dbReference type="SAM" id="Phobius"/>
    </source>
</evidence>
<dbReference type="AlphaFoldDB" id="A0A6H1ZD87"/>